<evidence type="ECO:0000256" key="3">
    <source>
        <dbReference type="ARBA" id="ARBA00004496"/>
    </source>
</evidence>
<comment type="subcellular location">
    <subcellularLocation>
        <location evidence="3 19">Cytoplasm</location>
    </subcellularLocation>
</comment>
<dbReference type="InterPro" id="IPR003170">
    <property type="entry name" value="MurB"/>
</dbReference>
<comment type="catalytic activity">
    <reaction evidence="18 19">
        <text>UDP-N-acetyl-alpha-D-muramate + NADP(+) = UDP-N-acetyl-3-O-(1-carboxyvinyl)-alpha-D-glucosamine + NADPH + H(+)</text>
        <dbReference type="Rhea" id="RHEA:12248"/>
        <dbReference type="ChEBI" id="CHEBI:15378"/>
        <dbReference type="ChEBI" id="CHEBI:57783"/>
        <dbReference type="ChEBI" id="CHEBI:58349"/>
        <dbReference type="ChEBI" id="CHEBI:68483"/>
        <dbReference type="ChEBI" id="CHEBI:70757"/>
        <dbReference type="EC" id="1.3.1.98"/>
    </reaction>
</comment>
<dbReference type="PROSITE" id="PS51387">
    <property type="entry name" value="FAD_PCMH"/>
    <property type="match status" value="1"/>
</dbReference>
<dbReference type="NCBIfam" id="TIGR00179">
    <property type="entry name" value="murB"/>
    <property type="match status" value="1"/>
</dbReference>
<dbReference type="Gene3D" id="3.30.465.10">
    <property type="match status" value="1"/>
</dbReference>
<keyword evidence="12 19" id="KW-0133">Cell shape</keyword>
<accession>D2R8S0</accession>
<dbReference type="GO" id="GO:0009252">
    <property type="term" value="P:peptidoglycan biosynthetic process"/>
    <property type="evidence" value="ECO:0007669"/>
    <property type="project" value="UniProtKB-UniRule"/>
</dbReference>
<dbReference type="eggNOG" id="COG0812">
    <property type="taxonomic scope" value="Bacteria"/>
</dbReference>
<dbReference type="InterPro" id="IPR036635">
    <property type="entry name" value="MurB_C_sf"/>
</dbReference>
<dbReference type="Pfam" id="PF01565">
    <property type="entry name" value="FAD_binding_4"/>
    <property type="match status" value="1"/>
</dbReference>
<feature type="active site" description="Proton donor" evidence="19">
    <location>
        <position position="237"/>
    </location>
</feature>
<dbReference type="GO" id="GO:0005829">
    <property type="term" value="C:cytosol"/>
    <property type="evidence" value="ECO:0007669"/>
    <property type="project" value="TreeGrafter"/>
</dbReference>
<keyword evidence="8 19" id="KW-0132">Cell division</keyword>
<dbReference type="KEGG" id="psl:Psta_2946"/>
<dbReference type="HOGENOM" id="CLU_035304_1_1_0"/>
<dbReference type="GO" id="GO:0008360">
    <property type="term" value="P:regulation of cell shape"/>
    <property type="evidence" value="ECO:0007669"/>
    <property type="project" value="UniProtKB-KW"/>
</dbReference>
<evidence type="ECO:0000256" key="17">
    <source>
        <dbReference type="ARBA" id="ARBA00031026"/>
    </source>
</evidence>
<evidence type="ECO:0000256" key="5">
    <source>
        <dbReference type="ARBA" id="ARBA00012518"/>
    </source>
</evidence>
<dbReference type="InterPro" id="IPR016166">
    <property type="entry name" value="FAD-bd_PCMH"/>
</dbReference>
<comment type="function">
    <text evidence="2 19">Cell wall formation.</text>
</comment>
<dbReference type="EMBL" id="CP001848">
    <property type="protein sequence ID" value="ADB17611.1"/>
    <property type="molecule type" value="Genomic_DNA"/>
</dbReference>
<evidence type="ECO:0000256" key="1">
    <source>
        <dbReference type="ARBA" id="ARBA00001974"/>
    </source>
</evidence>
<proteinExistence type="inferred from homology"/>
<sequence>MAISRPIAFRIFGPENEFDMAFPSGFEHITREQEQLAPFTWFRIGGAAQFWVEPTSIEELAAVVRAAAAEGLMIRVLGGGSNLLVRDEGVSGVVLHLTAAAFAKIEVNKKRIIAGGGAKLGHVVSTAVREGLAGLEQLVGIPGTLGGALRSNAGTHGGDIGQWTTSATVMTRSGEILTRSKDELRFGYRASSLDELVILEATLDLEMASSAMLTKQMQQTWILKKAQLPSADQATSCIFKNPGGVSAASLIEEAGMHSARVGNAEVSDRNAAYIVAQPGCTSREVIELIELIRKTVADRTGVDLETAIEIW</sequence>
<keyword evidence="14 19" id="KW-0560">Oxidoreductase</keyword>
<dbReference type="InterPro" id="IPR016169">
    <property type="entry name" value="FAD-bd_PCMH_sub2"/>
</dbReference>
<organism evidence="21 22">
    <name type="scientific">Pirellula staleyi (strain ATCC 27377 / DSM 6068 / ICPB 4128)</name>
    <name type="common">Pirella staleyi</name>
    <dbReference type="NCBI Taxonomy" id="530564"/>
    <lineage>
        <taxon>Bacteria</taxon>
        <taxon>Pseudomonadati</taxon>
        <taxon>Planctomycetota</taxon>
        <taxon>Planctomycetia</taxon>
        <taxon>Pirellulales</taxon>
        <taxon>Pirellulaceae</taxon>
        <taxon>Pirellula</taxon>
    </lineage>
</organism>
<evidence type="ECO:0000256" key="4">
    <source>
        <dbReference type="ARBA" id="ARBA00004752"/>
    </source>
</evidence>
<comment type="similarity">
    <text evidence="19">Belongs to the MurB family.</text>
</comment>
<gene>
    <name evidence="19" type="primary">murB</name>
    <name evidence="21" type="ordered locus">Psta_2946</name>
</gene>
<evidence type="ECO:0000313" key="21">
    <source>
        <dbReference type="EMBL" id="ADB17611.1"/>
    </source>
</evidence>
<evidence type="ECO:0000256" key="18">
    <source>
        <dbReference type="ARBA" id="ARBA00048914"/>
    </source>
</evidence>
<dbReference type="Gene3D" id="3.90.78.10">
    <property type="entry name" value="UDP-N-acetylenolpyruvoylglucosamine reductase, C-terminal domain"/>
    <property type="match status" value="1"/>
</dbReference>
<dbReference type="SUPFAM" id="SSF56176">
    <property type="entry name" value="FAD-binding/transporter-associated domain-like"/>
    <property type="match status" value="1"/>
</dbReference>
<evidence type="ECO:0000256" key="13">
    <source>
        <dbReference type="ARBA" id="ARBA00022984"/>
    </source>
</evidence>
<dbReference type="PANTHER" id="PTHR21071">
    <property type="entry name" value="UDP-N-ACETYLENOLPYRUVOYLGLUCOSAMINE REDUCTASE"/>
    <property type="match status" value="1"/>
</dbReference>
<feature type="domain" description="FAD-binding PCMH-type" evidence="20">
    <location>
        <begin position="44"/>
        <end position="233"/>
    </location>
</feature>
<dbReference type="UniPathway" id="UPA00219"/>
<evidence type="ECO:0000256" key="8">
    <source>
        <dbReference type="ARBA" id="ARBA00022618"/>
    </source>
</evidence>
<dbReference type="GO" id="GO:0071555">
    <property type="term" value="P:cell wall organization"/>
    <property type="evidence" value="ECO:0007669"/>
    <property type="project" value="UniProtKB-KW"/>
</dbReference>
<dbReference type="AlphaFoldDB" id="D2R8S0"/>
<name>D2R8S0_PIRSD</name>
<evidence type="ECO:0000256" key="6">
    <source>
        <dbReference type="ARBA" id="ARBA00015188"/>
    </source>
</evidence>
<keyword evidence="15 19" id="KW-0131">Cell cycle</keyword>
<evidence type="ECO:0000256" key="19">
    <source>
        <dbReference type="HAMAP-Rule" id="MF_00037"/>
    </source>
</evidence>
<evidence type="ECO:0000256" key="12">
    <source>
        <dbReference type="ARBA" id="ARBA00022960"/>
    </source>
</evidence>
<evidence type="ECO:0000256" key="10">
    <source>
        <dbReference type="ARBA" id="ARBA00022827"/>
    </source>
</evidence>
<dbReference type="InterPro" id="IPR011601">
    <property type="entry name" value="MurB_C"/>
</dbReference>
<keyword evidence="16 19" id="KW-0961">Cell wall biogenesis/degradation</keyword>
<evidence type="ECO:0000256" key="9">
    <source>
        <dbReference type="ARBA" id="ARBA00022630"/>
    </source>
</evidence>
<comment type="pathway">
    <text evidence="4 19">Cell wall biogenesis; peptidoglycan biosynthesis.</text>
</comment>
<dbReference type="InterPro" id="IPR036318">
    <property type="entry name" value="FAD-bd_PCMH-like_sf"/>
</dbReference>
<keyword evidence="22" id="KW-1185">Reference proteome</keyword>
<evidence type="ECO:0000256" key="11">
    <source>
        <dbReference type="ARBA" id="ARBA00022857"/>
    </source>
</evidence>
<dbReference type="InterPro" id="IPR016167">
    <property type="entry name" value="FAD-bd_PCMH_sub1"/>
</dbReference>
<dbReference type="InterPro" id="IPR006094">
    <property type="entry name" value="Oxid_FAD_bind_N"/>
</dbReference>
<comment type="cofactor">
    <cofactor evidence="1 19">
        <name>FAD</name>
        <dbReference type="ChEBI" id="CHEBI:57692"/>
    </cofactor>
</comment>
<keyword evidence="13 19" id="KW-0573">Peptidoglycan synthesis</keyword>
<dbReference type="SUPFAM" id="SSF56194">
    <property type="entry name" value="Uridine diphospho-N-Acetylenolpyruvylglucosamine reductase, MurB, C-terminal domain"/>
    <property type="match status" value="1"/>
</dbReference>
<dbReference type="PANTHER" id="PTHR21071:SF4">
    <property type="entry name" value="UDP-N-ACETYLENOLPYRUVOYLGLUCOSAMINE REDUCTASE"/>
    <property type="match status" value="1"/>
</dbReference>
<dbReference type="GO" id="GO:0071949">
    <property type="term" value="F:FAD binding"/>
    <property type="evidence" value="ECO:0007669"/>
    <property type="project" value="InterPro"/>
</dbReference>
<comment type="caution">
    <text evidence="19">Lacks conserved residue(s) required for the propagation of feature annotation.</text>
</comment>
<reference evidence="21 22" key="1">
    <citation type="journal article" date="2009" name="Stand. Genomic Sci.">
        <title>Complete genome sequence of Pirellula staleyi type strain (ATCC 27377).</title>
        <authorList>
            <person name="Clum A."/>
            <person name="Tindall B.J."/>
            <person name="Sikorski J."/>
            <person name="Ivanova N."/>
            <person name="Mavrommatis K."/>
            <person name="Lucas S."/>
            <person name="Glavina del Rio T."/>
            <person name="Nolan M."/>
            <person name="Chen F."/>
            <person name="Tice H."/>
            <person name="Pitluck S."/>
            <person name="Cheng J.F."/>
            <person name="Chertkov O."/>
            <person name="Brettin T."/>
            <person name="Han C."/>
            <person name="Detter J.C."/>
            <person name="Kuske C."/>
            <person name="Bruce D."/>
            <person name="Goodwin L."/>
            <person name="Ovchinikova G."/>
            <person name="Pati A."/>
            <person name="Mikhailova N."/>
            <person name="Chen A."/>
            <person name="Palaniappan K."/>
            <person name="Land M."/>
            <person name="Hauser L."/>
            <person name="Chang Y.J."/>
            <person name="Jeffries C.D."/>
            <person name="Chain P."/>
            <person name="Rohde M."/>
            <person name="Goker M."/>
            <person name="Bristow J."/>
            <person name="Eisen J.A."/>
            <person name="Markowitz V."/>
            <person name="Hugenholtz P."/>
            <person name="Kyrpides N.C."/>
            <person name="Klenk H.P."/>
            <person name="Lapidus A."/>
        </authorList>
    </citation>
    <scope>NUCLEOTIDE SEQUENCE [LARGE SCALE GENOMIC DNA]</scope>
    <source>
        <strain evidence="22">ATCC 27377 / DSM 6068 / ICPB 4128</strain>
    </source>
</reference>
<dbReference type="GO" id="GO:0051301">
    <property type="term" value="P:cell division"/>
    <property type="evidence" value="ECO:0007669"/>
    <property type="project" value="UniProtKB-KW"/>
</dbReference>
<evidence type="ECO:0000256" key="7">
    <source>
        <dbReference type="ARBA" id="ARBA00022490"/>
    </source>
</evidence>
<dbReference type="Pfam" id="PF02873">
    <property type="entry name" value="MurB_C"/>
    <property type="match status" value="1"/>
</dbReference>
<dbReference type="STRING" id="530564.Psta_2946"/>
<keyword evidence="11 19" id="KW-0521">NADP</keyword>
<feature type="active site" evidence="19">
    <location>
        <position position="189"/>
    </location>
</feature>
<dbReference type="Gene3D" id="3.30.43.10">
    <property type="entry name" value="Uridine Diphospho-n-acetylenolpyruvylglucosamine Reductase, domain 2"/>
    <property type="match status" value="1"/>
</dbReference>
<evidence type="ECO:0000256" key="16">
    <source>
        <dbReference type="ARBA" id="ARBA00023316"/>
    </source>
</evidence>
<evidence type="ECO:0000256" key="14">
    <source>
        <dbReference type="ARBA" id="ARBA00023002"/>
    </source>
</evidence>
<evidence type="ECO:0000256" key="15">
    <source>
        <dbReference type="ARBA" id="ARBA00023306"/>
    </source>
</evidence>
<evidence type="ECO:0000256" key="2">
    <source>
        <dbReference type="ARBA" id="ARBA00003921"/>
    </source>
</evidence>
<keyword evidence="7 19" id="KW-0963">Cytoplasm</keyword>
<evidence type="ECO:0000259" key="20">
    <source>
        <dbReference type="PROSITE" id="PS51387"/>
    </source>
</evidence>
<protein>
    <recommendedName>
        <fullName evidence="6 19">UDP-N-acetylenolpyruvoylglucosamine reductase</fullName>
        <ecNumber evidence="5 19">1.3.1.98</ecNumber>
    </recommendedName>
    <alternativeName>
        <fullName evidence="17 19">UDP-N-acetylmuramate dehydrogenase</fullName>
    </alternativeName>
</protein>
<dbReference type="EC" id="1.3.1.98" evidence="5 19"/>
<keyword evidence="10 19" id="KW-0274">FAD</keyword>
<evidence type="ECO:0000313" key="22">
    <source>
        <dbReference type="Proteomes" id="UP000001887"/>
    </source>
</evidence>
<keyword evidence="9 19" id="KW-0285">Flavoprotein</keyword>
<dbReference type="Proteomes" id="UP000001887">
    <property type="component" value="Chromosome"/>
</dbReference>
<dbReference type="NCBIfam" id="NF010480">
    <property type="entry name" value="PRK13905.1"/>
    <property type="match status" value="1"/>
</dbReference>
<dbReference type="HAMAP" id="MF_00037">
    <property type="entry name" value="MurB"/>
    <property type="match status" value="1"/>
</dbReference>
<dbReference type="GO" id="GO:0008762">
    <property type="term" value="F:UDP-N-acetylmuramate dehydrogenase activity"/>
    <property type="evidence" value="ECO:0007669"/>
    <property type="project" value="UniProtKB-UniRule"/>
</dbReference>